<dbReference type="SUPFAM" id="SSF50494">
    <property type="entry name" value="Trypsin-like serine proteases"/>
    <property type="match status" value="1"/>
</dbReference>
<protein>
    <recommendedName>
        <fullName evidence="4">Peptidase S1 domain-containing protein</fullName>
    </recommendedName>
</protein>
<feature type="signal peptide" evidence="1">
    <location>
        <begin position="1"/>
        <end position="21"/>
    </location>
</feature>
<dbReference type="Proteomes" id="UP000494165">
    <property type="component" value="Unassembled WGS sequence"/>
</dbReference>
<accession>A0A8S1DWX3</accession>
<dbReference type="InterPro" id="IPR009003">
    <property type="entry name" value="Peptidase_S1_PA"/>
</dbReference>
<name>A0A8S1DWX3_9INSE</name>
<dbReference type="AlphaFoldDB" id="A0A8S1DWX3"/>
<gene>
    <name evidence="2" type="ORF">CLODIP_2_CD15019</name>
</gene>
<organism evidence="2 3">
    <name type="scientific">Cloeon dipterum</name>
    <dbReference type="NCBI Taxonomy" id="197152"/>
    <lineage>
        <taxon>Eukaryota</taxon>
        <taxon>Metazoa</taxon>
        <taxon>Ecdysozoa</taxon>
        <taxon>Arthropoda</taxon>
        <taxon>Hexapoda</taxon>
        <taxon>Insecta</taxon>
        <taxon>Pterygota</taxon>
        <taxon>Palaeoptera</taxon>
        <taxon>Ephemeroptera</taxon>
        <taxon>Pisciforma</taxon>
        <taxon>Baetidae</taxon>
        <taxon>Cloeon</taxon>
    </lineage>
</organism>
<dbReference type="EMBL" id="CADEPI010000362">
    <property type="protein sequence ID" value="CAB3384632.1"/>
    <property type="molecule type" value="Genomic_DNA"/>
</dbReference>
<comment type="caution">
    <text evidence="2">The sequence shown here is derived from an EMBL/GenBank/DDBJ whole genome shotgun (WGS) entry which is preliminary data.</text>
</comment>
<proteinExistence type="predicted"/>
<evidence type="ECO:0000313" key="3">
    <source>
        <dbReference type="Proteomes" id="UP000494165"/>
    </source>
</evidence>
<keyword evidence="1" id="KW-0732">Signal</keyword>
<feature type="chain" id="PRO_5035883440" description="Peptidase S1 domain-containing protein" evidence="1">
    <location>
        <begin position="22"/>
        <end position="245"/>
    </location>
</feature>
<evidence type="ECO:0000256" key="1">
    <source>
        <dbReference type="SAM" id="SignalP"/>
    </source>
</evidence>
<evidence type="ECO:0008006" key="4">
    <source>
        <dbReference type="Google" id="ProtNLM"/>
    </source>
</evidence>
<sequence>MSPTMILCLVACSMLVPWATSQTIPIDAAPTEYPYAVKTFYVNQGISMVGLGLAVSKHYLLASAYSKYNWNLTAVELTDQQGVVHPVFNVSDVGDGTDPFIYFKTCKKFSGPMYSLKVAGFNNFSETVNDAEIIFFSQESNVLKKIPVAILNQTACETETNATIALQKLCIAPIPIANICKNFYGSTPNQFEQHPMVGIKGQAHGSRDILGCDDKYNWTSVGIYHRFDYSIPEILKIVPVVDLKD</sequence>
<evidence type="ECO:0000313" key="2">
    <source>
        <dbReference type="EMBL" id="CAB3384632.1"/>
    </source>
</evidence>
<reference evidence="2 3" key="1">
    <citation type="submission" date="2020-04" db="EMBL/GenBank/DDBJ databases">
        <authorList>
            <person name="Alioto T."/>
            <person name="Alioto T."/>
            <person name="Gomez Garrido J."/>
        </authorList>
    </citation>
    <scope>NUCLEOTIDE SEQUENCE [LARGE SCALE GENOMIC DNA]</scope>
</reference>
<keyword evidence="3" id="KW-1185">Reference proteome</keyword>